<name>A0A9W8TAZ3_9HYPO</name>
<proteinExistence type="predicted"/>
<evidence type="ECO:0000313" key="3">
    <source>
        <dbReference type="Proteomes" id="UP001140502"/>
    </source>
</evidence>
<dbReference type="EMBL" id="JAPEUR010000395">
    <property type="protein sequence ID" value="KAJ4310115.1"/>
    <property type="molecule type" value="Genomic_DNA"/>
</dbReference>
<dbReference type="OrthoDB" id="5096971at2759"/>
<comment type="caution">
    <text evidence="2">The sequence shown here is derived from an EMBL/GenBank/DDBJ whole genome shotgun (WGS) entry which is preliminary data.</text>
</comment>
<feature type="region of interest" description="Disordered" evidence="1">
    <location>
        <begin position="1"/>
        <end position="22"/>
    </location>
</feature>
<reference evidence="2" key="1">
    <citation type="submission" date="2022-10" db="EMBL/GenBank/DDBJ databases">
        <title>Tapping the CABI collections for fungal endophytes: first genome assemblies for Collariella, Neodidymelliopsis, Ascochyta clinopodiicola, Didymella pomorum, Didymosphaeria variabile, Neocosmospora piperis and Neocucurbitaria cava.</title>
        <authorList>
            <person name="Hill R."/>
        </authorList>
    </citation>
    <scope>NUCLEOTIDE SEQUENCE</scope>
    <source>
        <strain evidence="2">IMI 366586</strain>
    </source>
</reference>
<feature type="compositionally biased region" description="Basic and acidic residues" evidence="1">
    <location>
        <begin position="70"/>
        <end position="89"/>
    </location>
</feature>
<dbReference type="AlphaFoldDB" id="A0A9W8TAZ3"/>
<dbReference type="Proteomes" id="UP001140502">
    <property type="component" value="Unassembled WGS sequence"/>
</dbReference>
<feature type="region of interest" description="Disordered" evidence="1">
    <location>
        <begin position="40"/>
        <end position="89"/>
    </location>
</feature>
<sequence>MALDSTSIDARYVNGDSVSDDYSSMLLPFIHDTSSFSDRQVQIANGGATSASTHDAAPSRPTADASNQNEENKESKENKENKDDKPMEE</sequence>
<keyword evidence="3" id="KW-1185">Reference proteome</keyword>
<accession>A0A9W8TAZ3</accession>
<feature type="compositionally biased region" description="Polar residues" evidence="1">
    <location>
        <begin position="40"/>
        <end position="53"/>
    </location>
</feature>
<gene>
    <name evidence="2" type="ORF">N0V84_011138</name>
</gene>
<evidence type="ECO:0000256" key="1">
    <source>
        <dbReference type="SAM" id="MobiDB-lite"/>
    </source>
</evidence>
<protein>
    <submittedName>
        <fullName evidence="2">Uncharacterized protein</fullName>
    </submittedName>
</protein>
<evidence type="ECO:0000313" key="2">
    <source>
        <dbReference type="EMBL" id="KAJ4310115.1"/>
    </source>
</evidence>
<organism evidence="2 3">
    <name type="scientific">Fusarium piperis</name>
    <dbReference type="NCBI Taxonomy" id="1435070"/>
    <lineage>
        <taxon>Eukaryota</taxon>
        <taxon>Fungi</taxon>
        <taxon>Dikarya</taxon>
        <taxon>Ascomycota</taxon>
        <taxon>Pezizomycotina</taxon>
        <taxon>Sordariomycetes</taxon>
        <taxon>Hypocreomycetidae</taxon>
        <taxon>Hypocreales</taxon>
        <taxon>Nectriaceae</taxon>
        <taxon>Fusarium</taxon>
        <taxon>Fusarium solani species complex</taxon>
    </lineage>
</organism>